<evidence type="ECO:0000256" key="1">
    <source>
        <dbReference type="SAM" id="MobiDB-lite"/>
    </source>
</evidence>
<dbReference type="PANTHER" id="PTHR35278:SF1">
    <property type="entry name" value="F8K7.16"/>
    <property type="match status" value="1"/>
</dbReference>
<sequence>MGNVFTSFFSGFGNVLGKLFGSPIDFLSGKSCNSVCGATWDLICYIENFCVANLLKFFMVLVLVYIVLLFFYLLHKTGICYCIGRTLCKILWACLASCCYACEYGCMFLCHNMKKLKRQRRNHRRKFDQENYLSDKEESTSYSHSRRSIELSRSQSHQSRQLRRIHLQKSLRPRSHRIRVDVTRNAVSANGRVDHYKHHSTVHNIKVAKTSKFAKKGGNVNNKVYQRPRR</sequence>
<organism evidence="3 4">
    <name type="scientific">Coptis chinensis</name>
    <dbReference type="NCBI Taxonomy" id="261450"/>
    <lineage>
        <taxon>Eukaryota</taxon>
        <taxon>Viridiplantae</taxon>
        <taxon>Streptophyta</taxon>
        <taxon>Embryophyta</taxon>
        <taxon>Tracheophyta</taxon>
        <taxon>Spermatophyta</taxon>
        <taxon>Magnoliopsida</taxon>
        <taxon>Ranunculales</taxon>
        <taxon>Ranunculaceae</taxon>
        <taxon>Coptidoideae</taxon>
        <taxon>Coptis</taxon>
    </lineage>
</organism>
<dbReference type="Proteomes" id="UP000631114">
    <property type="component" value="Unassembled WGS sequence"/>
</dbReference>
<dbReference type="AlphaFoldDB" id="A0A835M348"/>
<evidence type="ECO:0000256" key="2">
    <source>
        <dbReference type="SAM" id="Phobius"/>
    </source>
</evidence>
<accession>A0A835M348</accession>
<keyword evidence="2" id="KW-0812">Transmembrane</keyword>
<gene>
    <name evidence="3" type="ORF">IFM89_012320</name>
</gene>
<protein>
    <submittedName>
        <fullName evidence="3">Uncharacterized protein</fullName>
    </submittedName>
</protein>
<dbReference type="OrthoDB" id="1916120at2759"/>
<dbReference type="EMBL" id="JADFTS010000004">
    <property type="protein sequence ID" value="KAF9608981.1"/>
    <property type="molecule type" value="Genomic_DNA"/>
</dbReference>
<evidence type="ECO:0000313" key="3">
    <source>
        <dbReference type="EMBL" id="KAF9608981.1"/>
    </source>
</evidence>
<reference evidence="3 4" key="1">
    <citation type="submission" date="2020-10" db="EMBL/GenBank/DDBJ databases">
        <title>The Coptis chinensis genome and diversification of protoberbering-type alkaloids.</title>
        <authorList>
            <person name="Wang B."/>
            <person name="Shu S."/>
            <person name="Song C."/>
            <person name="Liu Y."/>
        </authorList>
    </citation>
    <scope>NUCLEOTIDE SEQUENCE [LARGE SCALE GENOMIC DNA]</scope>
    <source>
        <strain evidence="3">HL-2020</strain>
        <tissue evidence="3">Leaf</tissue>
    </source>
</reference>
<feature type="transmembrane region" description="Helical" evidence="2">
    <location>
        <begin position="90"/>
        <end position="110"/>
    </location>
</feature>
<name>A0A835M348_9MAGN</name>
<evidence type="ECO:0000313" key="4">
    <source>
        <dbReference type="Proteomes" id="UP000631114"/>
    </source>
</evidence>
<keyword evidence="4" id="KW-1185">Reference proteome</keyword>
<keyword evidence="2" id="KW-1133">Transmembrane helix</keyword>
<feature type="transmembrane region" description="Helical" evidence="2">
    <location>
        <begin position="54"/>
        <end position="74"/>
    </location>
</feature>
<comment type="caution">
    <text evidence="3">The sequence shown here is derived from an EMBL/GenBank/DDBJ whole genome shotgun (WGS) entry which is preliminary data.</text>
</comment>
<keyword evidence="2" id="KW-0472">Membrane</keyword>
<proteinExistence type="predicted"/>
<feature type="region of interest" description="Disordered" evidence="1">
    <location>
        <begin position="135"/>
        <end position="168"/>
    </location>
</feature>
<dbReference type="PANTHER" id="PTHR35278">
    <property type="entry name" value="TRANSMEMBRANE PROTEIN-RELATED"/>
    <property type="match status" value="1"/>
</dbReference>